<evidence type="ECO:0000313" key="2">
    <source>
        <dbReference type="Proteomes" id="UP000749040"/>
    </source>
</evidence>
<accession>A0ABS2U4C3</accession>
<evidence type="ECO:0008006" key="3">
    <source>
        <dbReference type="Google" id="ProtNLM"/>
    </source>
</evidence>
<dbReference type="EMBL" id="JADKYB010000038">
    <property type="protein sequence ID" value="MBM9510463.1"/>
    <property type="molecule type" value="Genomic_DNA"/>
</dbReference>
<gene>
    <name evidence="1" type="ORF">ITX44_39060</name>
</gene>
<protein>
    <recommendedName>
        <fullName evidence="3">Phage protein</fullName>
    </recommendedName>
</protein>
<evidence type="ECO:0000313" key="1">
    <source>
        <dbReference type="EMBL" id="MBM9510463.1"/>
    </source>
</evidence>
<keyword evidence="2" id="KW-1185">Reference proteome</keyword>
<dbReference type="Proteomes" id="UP000749040">
    <property type="component" value="Unassembled WGS sequence"/>
</dbReference>
<organism evidence="1 2">
    <name type="scientific">Actinacidiphila acididurans</name>
    <dbReference type="NCBI Taxonomy" id="2784346"/>
    <lineage>
        <taxon>Bacteria</taxon>
        <taxon>Bacillati</taxon>
        <taxon>Actinomycetota</taxon>
        <taxon>Actinomycetes</taxon>
        <taxon>Kitasatosporales</taxon>
        <taxon>Streptomycetaceae</taxon>
        <taxon>Actinacidiphila</taxon>
    </lineage>
</organism>
<reference evidence="1 2" key="1">
    <citation type="submission" date="2021-01" db="EMBL/GenBank/DDBJ databases">
        <title>Streptomyces acididurans sp. nov., isolated from a peat swamp forest soil.</title>
        <authorList>
            <person name="Chantavorakit T."/>
            <person name="Duangmal K."/>
        </authorList>
    </citation>
    <scope>NUCLEOTIDE SEQUENCE [LARGE SCALE GENOMIC DNA]</scope>
    <source>
        <strain evidence="1 2">KK5PA1</strain>
    </source>
</reference>
<name>A0ABS2U4C3_9ACTN</name>
<comment type="caution">
    <text evidence="1">The sequence shown here is derived from an EMBL/GenBank/DDBJ whole genome shotgun (WGS) entry which is preliminary data.</text>
</comment>
<proteinExistence type="predicted"/>
<sequence length="195" mass="21713">MPYVVRWSGEQDGAVPVVVRRDRRGIGYGDERAFDRDERGVLWSRTPSEPGRGRPEFGKVHSLRQRLAMAGLRCQVCGGPADRTADGALWLIDARDDELLSEREETFHPPLCRPCAHRSVRACPHLRSGVIPVRVRAFAPSGVSGVLYAPAGLTAQPVETGTFRFGDPRLPWVRAHQLLMQLADFFVVDLDDLDT</sequence>